<dbReference type="EMBL" id="LJJD01000016">
    <property type="protein sequence ID" value="KQL57233.1"/>
    <property type="molecule type" value="Genomic_DNA"/>
</dbReference>
<organism evidence="1 2">
    <name type="scientific">Alkalicoccobacillus plakortidis</name>
    <dbReference type="NCBI Taxonomy" id="444060"/>
    <lineage>
        <taxon>Bacteria</taxon>
        <taxon>Bacillati</taxon>
        <taxon>Bacillota</taxon>
        <taxon>Bacilli</taxon>
        <taxon>Bacillales</taxon>
        <taxon>Bacillaceae</taxon>
        <taxon>Alkalicoccobacillus</taxon>
    </lineage>
</organism>
<proteinExistence type="predicted"/>
<name>A0A9D5DN97_9BACI</name>
<gene>
    <name evidence="1" type="ORF">AN965_09785</name>
</gene>
<comment type="caution">
    <text evidence="1">The sequence shown here is derived from an EMBL/GenBank/DDBJ whole genome shotgun (WGS) entry which is preliminary data.</text>
</comment>
<evidence type="ECO:0000313" key="2">
    <source>
        <dbReference type="Proteomes" id="UP000051061"/>
    </source>
</evidence>
<accession>A0A9D5DN97</accession>
<reference evidence="1 2" key="1">
    <citation type="submission" date="2015-09" db="EMBL/GenBank/DDBJ databases">
        <title>Genome sequencing project for genomic taxonomy and phylogenomics of Bacillus-like bacteria.</title>
        <authorList>
            <person name="Liu B."/>
            <person name="Wang J."/>
            <person name="Zhu Y."/>
            <person name="Liu G."/>
            <person name="Chen Q."/>
            <person name="Chen Z."/>
            <person name="Lan J."/>
            <person name="Che J."/>
            <person name="Ge C."/>
            <person name="Shi H."/>
            <person name="Pan Z."/>
            <person name="Liu X."/>
        </authorList>
    </citation>
    <scope>NUCLEOTIDE SEQUENCE [LARGE SCALE GENOMIC DNA]</scope>
    <source>
        <strain evidence="1 2">DSM 19153</strain>
    </source>
</reference>
<evidence type="ECO:0000313" key="1">
    <source>
        <dbReference type="EMBL" id="KQL57233.1"/>
    </source>
</evidence>
<sequence length="110" mass="12356">MDYEAINAYLAQMPFTALYDELSSDDKVKHVFNAQEVLKAHYRASLLSERAVALQLLYMLEGEEEEYAKLRRQGVSSFSTNRVTASIGGSEIAPEVRSLLKSKGRVGRLQ</sequence>
<protein>
    <submittedName>
        <fullName evidence="1">Uncharacterized protein</fullName>
    </submittedName>
</protein>
<dbReference type="Proteomes" id="UP000051061">
    <property type="component" value="Unassembled WGS sequence"/>
</dbReference>
<dbReference type="AlphaFoldDB" id="A0A9D5DN97"/>
<keyword evidence="2" id="KW-1185">Reference proteome</keyword>